<sequence length="97" mass="10727">MQLAEGRNRIAPRSVNSHAFLVATFGNPVGIKPFHNVNTSLLRTVQLSEGEEGCPCMIIIFPFRTQTDLIFQLLPTHLTFFQVQLINNGGSTSVLSK</sequence>
<evidence type="ECO:0000313" key="2">
    <source>
        <dbReference type="Proteomes" id="UP001054837"/>
    </source>
</evidence>
<dbReference type="AlphaFoldDB" id="A0AAV4QEX6"/>
<keyword evidence="2" id="KW-1185">Reference proteome</keyword>
<reference evidence="1 2" key="1">
    <citation type="submission" date="2021-06" db="EMBL/GenBank/DDBJ databases">
        <title>Caerostris darwini draft genome.</title>
        <authorList>
            <person name="Kono N."/>
            <person name="Arakawa K."/>
        </authorList>
    </citation>
    <scope>NUCLEOTIDE SEQUENCE [LARGE SCALE GENOMIC DNA]</scope>
</reference>
<dbReference type="EMBL" id="BPLQ01004536">
    <property type="protein sequence ID" value="GIY08618.1"/>
    <property type="molecule type" value="Genomic_DNA"/>
</dbReference>
<evidence type="ECO:0000313" key="1">
    <source>
        <dbReference type="EMBL" id="GIY08618.1"/>
    </source>
</evidence>
<organism evidence="1 2">
    <name type="scientific">Caerostris darwini</name>
    <dbReference type="NCBI Taxonomy" id="1538125"/>
    <lineage>
        <taxon>Eukaryota</taxon>
        <taxon>Metazoa</taxon>
        <taxon>Ecdysozoa</taxon>
        <taxon>Arthropoda</taxon>
        <taxon>Chelicerata</taxon>
        <taxon>Arachnida</taxon>
        <taxon>Araneae</taxon>
        <taxon>Araneomorphae</taxon>
        <taxon>Entelegynae</taxon>
        <taxon>Araneoidea</taxon>
        <taxon>Araneidae</taxon>
        <taxon>Caerostris</taxon>
    </lineage>
</organism>
<protein>
    <submittedName>
        <fullName evidence="1">Uncharacterized protein</fullName>
    </submittedName>
</protein>
<name>A0AAV4QEX6_9ARAC</name>
<comment type="caution">
    <text evidence="1">The sequence shown here is derived from an EMBL/GenBank/DDBJ whole genome shotgun (WGS) entry which is preliminary data.</text>
</comment>
<gene>
    <name evidence="1" type="ORF">CDAR_433191</name>
</gene>
<dbReference type="Proteomes" id="UP001054837">
    <property type="component" value="Unassembled WGS sequence"/>
</dbReference>
<proteinExistence type="predicted"/>
<accession>A0AAV4QEX6</accession>